<reference evidence="1" key="1">
    <citation type="submission" date="2022-05" db="EMBL/GenBank/DDBJ databases">
        <authorList>
            <person name="Sun X."/>
        </authorList>
    </citation>
    <scope>NUCLEOTIDE SEQUENCE</scope>
    <source>
        <strain evidence="1">Ai-910</strain>
    </source>
</reference>
<dbReference type="KEGG" id="alkq:M9189_08595"/>
<proteinExistence type="predicted"/>
<sequence>MTKKDFVISVLLLVSGFTGYSQNDWRQGFIIENTGDTIYGLIDYRSPKSNSQYCYFKKDKQDVDNRYEPTEIKAYRFTDGKYYVSKPIMVDGTERTAFLEFLINGVVKIYYYKDKDDLYFLEKDGQIYELKNTRSQVSNEGNDYLIDQKEYIGIMRYLFQDAKMTETINRTELESKSLVKTAKKYHNEVSKDEEYIIYDEKKDKVHIDFGVTYGQFNKTVRLNEILYYKLDNNSSDFFGLVFNIKNIPGIYERFSLQVEFLASEYIQVSSAYHFDKNYNYVPITENRYQLNVPLMLDYRITATRLYPKIEFGASMYFTSNDLVKTQQMTYIAGLSLHYEIYKDFRFYLLTRAEKSPRVVRFGAGLVF</sequence>
<dbReference type="RefSeq" id="WP_250722375.1">
    <property type="nucleotide sequence ID" value="NZ_CP098400.1"/>
</dbReference>
<gene>
    <name evidence="1" type="ORF">M9189_08595</name>
</gene>
<evidence type="ECO:0000313" key="2">
    <source>
        <dbReference type="Proteomes" id="UP001056426"/>
    </source>
</evidence>
<name>A0A9J6ZMH5_9BACT</name>
<accession>A0A9J6ZMH5</accession>
<evidence type="ECO:0000313" key="1">
    <source>
        <dbReference type="EMBL" id="URW78913.1"/>
    </source>
</evidence>
<reference evidence="1" key="2">
    <citation type="submission" date="2022-06" db="EMBL/GenBank/DDBJ databases">
        <title>Xiashengella guii gen. nov. sp. nov., a bacterium isolated form anaerobic digestion tank.</title>
        <authorList>
            <person name="Huang H."/>
        </authorList>
    </citation>
    <scope>NUCLEOTIDE SEQUENCE</scope>
    <source>
        <strain evidence="1">Ai-910</strain>
    </source>
</reference>
<keyword evidence="2" id="KW-1185">Reference proteome</keyword>
<dbReference type="AlphaFoldDB" id="A0A9J6ZMH5"/>
<dbReference type="EMBL" id="CP098400">
    <property type="protein sequence ID" value="URW78913.1"/>
    <property type="molecule type" value="Genomic_DNA"/>
</dbReference>
<dbReference type="Proteomes" id="UP001056426">
    <property type="component" value="Chromosome"/>
</dbReference>
<organism evidence="1 2">
    <name type="scientific">Xiashengella succiniciproducens</name>
    <dbReference type="NCBI Taxonomy" id="2949635"/>
    <lineage>
        <taxon>Bacteria</taxon>
        <taxon>Pseudomonadati</taxon>
        <taxon>Bacteroidota</taxon>
        <taxon>Bacteroidia</taxon>
        <taxon>Marinilabiliales</taxon>
        <taxon>Marinilabiliaceae</taxon>
        <taxon>Xiashengella</taxon>
    </lineage>
</organism>
<evidence type="ECO:0008006" key="3">
    <source>
        <dbReference type="Google" id="ProtNLM"/>
    </source>
</evidence>
<protein>
    <recommendedName>
        <fullName evidence="3">Outer membrane protein beta-barrel domain-containing protein</fullName>
    </recommendedName>
</protein>